<dbReference type="AlphaFoldDB" id="A0A0E0RB58"/>
<sequence length="197" mass="22539">MAPSNLITALTPKNDRWRIKVKVIRLWDAVNPTMVDEFYGIHMIVLDAEEPYTTDCEKIANDKPISLDDDFDEEYNKNMVRGKGCGKKSTNMGTCTKSAIENTIQDDEVHDGKIASGTAKRPSRKFIISDSEEPYITDFDGKTNEKAITIDDDCEESLDDYFDEEYNEKVTQESTKTNPSKRRVTRRFKTSNKSQDE</sequence>
<dbReference type="STRING" id="4529.A0A0E0RB58"/>
<reference evidence="2" key="2">
    <citation type="submission" date="2015-06" db="UniProtKB">
        <authorList>
            <consortium name="EnsemblPlants"/>
        </authorList>
    </citation>
    <scope>IDENTIFICATION</scope>
</reference>
<dbReference type="HOGENOM" id="CLU_1386183_0_0_1"/>
<proteinExistence type="predicted"/>
<evidence type="ECO:0000313" key="2">
    <source>
        <dbReference type="EnsemblPlants" id="ORUFI11G22030.1"/>
    </source>
</evidence>
<reference evidence="3" key="1">
    <citation type="submission" date="2013-06" db="EMBL/GenBank/DDBJ databases">
        <authorList>
            <person name="Zhao Q."/>
        </authorList>
    </citation>
    <scope>NUCLEOTIDE SEQUENCE</scope>
    <source>
        <strain evidence="3">cv. W1943</strain>
    </source>
</reference>
<dbReference type="Proteomes" id="UP000008022">
    <property type="component" value="Unassembled WGS sequence"/>
</dbReference>
<dbReference type="EnsemblPlants" id="ORUFI11G22030.1">
    <property type="protein sequence ID" value="ORUFI11G22030.1"/>
    <property type="gene ID" value="ORUFI11G22030"/>
</dbReference>
<name>A0A0E0RB58_ORYRU</name>
<feature type="compositionally biased region" description="Basic residues" evidence="1">
    <location>
        <begin position="179"/>
        <end position="190"/>
    </location>
</feature>
<dbReference type="Gramene" id="ORUFI11G22030.1">
    <property type="protein sequence ID" value="ORUFI11G22030.1"/>
    <property type="gene ID" value="ORUFI11G22030"/>
</dbReference>
<evidence type="ECO:0000256" key="1">
    <source>
        <dbReference type="SAM" id="MobiDB-lite"/>
    </source>
</evidence>
<evidence type="ECO:0008006" key="4">
    <source>
        <dbReference type="Google" id="ProtNLM"/>
    </source>
</evidence>
<keyword evidence="3" id="KW-1185">Reference proteome</keyword>
<organism evidence="2 3">
    <name type="scientific">Oryza rufipogon</name>
    <name type="common">Brownbeard rice</name>
    <name type="synonym">Asian wild rice</name>
    <dbReference type="NCBI Taxonomy" id="4529"/>
    <lineage>
        <taxon>Eukaryota</taxon>
        <taxon>Viridiplantae</taxon>
        <taxon>Streptophyta</taxon>
        <taxon>Embryophyta</taxon>
        <taxon>Tracheophyta</taxon>
        <taxon>Spermatophyta</taxon>
        <taxon>Magnoliopsida</taxon>
        <taxon>Liliopsida</taxon>
        <taxon>Poales</taxon>
        <taxon>Poaceae</taxon>
        <taxon>BOP clade</taxon>
        <taxon>Oryzoideae</taxon>
        <taxon>Oryzeae</taxon>
        <taxon>Oryzinae</taxon>
        <taxon>Oryza</taxon>
    </lineage>
</organism>
<feature type="region of interest" description="Disordered" evidence="1">
    <location>
        <begin position="165"/>
        <end position="197"/>
    </location>
</feature>
<accession>A0A0E0RB58</accession>
<evidence type="ECO:0000313" key="3">
    <source>
        <dbReference type="Proteomes" id="UP000008022"/>
    </source>
</evidence>
<protein>
    <recommendedName>
        <fullName evidence="4">DUF223 domain-containing protein</fullName>
    </recommendedName>
</protein>